<feature type="domain" description="Peptidase C51" evidence="1">
    <location>
        <begin position="48"/>
        <end position="127"/>
    </location>
</feature>
<gene>
    <name evidence="2" type="ORF">GCM10022224_103550</name>
</gene>
<evidence type="ECO:0000259" key="1">
    <source>
        <dbReference type="Pfam" id="PF05257"/>
    </source>
</evidence>
<proteinExistence type="predicted"/>
<dbReference type="Pfam" id="PF05257">
    <property type="entry name" value="CHAP"/>
    <property type="match status" value="1"/>
</dbReference>
<reference evidence="3" key="1">
    <citation type="journal article" date="2019" name="Int. J. Syst. Evol. Microbiol.">
        <title>The Global Catalogue of Microorganisms (GCM) 10K type strain sequencing project: providing services to taxonomists for standard genome sequencing and annotation.</title>
        <authorList>
            <consortium name="The Broad Institute Genomics Platform"/>
            <consortium name="The Broad Institute Genome Sequencing Center for Infectious Disease"/>
            <person name="Wu L."/>
            <person name="Ma J."/>
        </authorList>
    </citation>
    <scope>NUCLEOTIDE SEQUENCE [LARGE SCALE GENOMIC DNA]</scope>
    <source>
        <strain evidence="3">JCM 16904</strain>
    </source>
</reference>
<dbReference type="Proteomes" id="UP001500902">
    <property type="component" value="Unassembled WGS sequence"/>
</dbReference>
<keyword evidence="3" id="KW-1185">Reference proteome</keyword>
<name>A0ABP7ELV4_9ACTN</name>
<evidence type="ECO:0000313" key="2">
    <source>
        <dbReference type="EMBL" id="GAA3721003.1"/>
    </source>
</evidence>
<dbReference type="InterPro" id="IPR007921">
    <property type="entry name" value="CHAP_dom"/>
</dbReference>
<comment type="caution">
    <text evidence="2">The sequence shown here is derived from an EMBL/GenBank/DDBJ whole genome shotgun (WGS) entry which is preliminary data.</text>
</comment>
<evidence type="ECO:0000313" key="3">
    <source>
        <dbReference type="Proteomes" id="UP001500902"/>
    </source>
</evidence>
<dbReference type="EMBL" id="BAAAZP010000253">
    <property type="protein sequence ID" value="GAA3721003.1"/>
    <property type="molecule type" value="Genomic_DNA"/>
</dbReference>
<sequence>MLAEARAALGMAGRPNQITREYAARHGSVYLFAPWCNMSITHWARRSGNASAVLPAGDRAYTVWHAQDGERLGRWHKGTAANIKRYAKPGTVIFFDWDGRDDIQAIDHVGIVERNLDDGRVQTIEGNTSNSCKRRVRGPAVIAGFWTPDYEEDEVDVNDVWHEARITMNKGEKTESKRSPAAMLQELETEQDRIKATLKELGTKLDQVLALLKK</sequence>
<protein>
    <recommendedName>
        <fullName evidence="1">Peptidase C51 domain-containing protein</fullName>
    </recommendedName>
</protein>
<organism evidence="2 3">
    <name type="scientific">Nonomuraea antimicrobica</name>
    <dbReference type="NCBI Taxonomy" id="561173"/>
    <lineage>
        <taxon>Bacteria</taxon>
        <taxon>Bacillati</taxon>
        <taxon>Actinomycetota</taxon>
        <taxon>Actinomycetes</taxon>
        <taxon>Streptosporangiales</taxon>
        <taxon>Streptosporangiaceae</taxon>
        <taxon>Nonomuraea</taxon>
    </lineage>
</organism>
<accession>A0ABP7ELV4</accession>